<dbReference type="Gene3D" id="2.102.10.10">
    <property type="entry name" value="Rieske [2Fe-2S] iron-sulphur domain"/>
    <property type="match status" value="1"/>
</dbReference>
<reference evidence="7" key="1">
    <citation type="journal article" date="2013" name="BMC Microbiol.">
        <title>Taxonomy and evolution of bacteriochlorophyll a-containing members of the OM60/NOR5 clade of marine gammaproteobacteria: description of Luminiphilus syltensis gen. nov., sp. nov., reclassification of Haliea rubra as Pseudohaliea rubra gen. nov., comb. nov., and emendation of Chromatocurvus halotolerans.</title>
        <authorList>
            <person name="Spring S."/>
            <person name="Riedel T."/>
            <person name="Sproer C."/>
            <person name="Yan S."/>
            <person name="Harder J."/>
            <person name="Fuchs B.M."/>
        </authorList>
    </citation>
    <scope>NUCLEOTIDE SEQUENCE [LARGE SCALE GENOMIC DNA]</scope>
    <source>
        <strain evidence="7">NOR51-B</strain>
    </source>
</reference>
<dbReference type="HOGENOM" id="CLU_055690_5_0_6"/>
<proteinExistence type="predicted"/>
<dbReference type="Proteomes" id="UP000004699">
    <property type="component" value="Unassembled WGS sequence"/>
</dbReference>
<keyword evidence="3" id="KW-0408">Iron</keyword>
<evidence type="ECO:0000313" key="7">
    <source>
        <dbReference type="Proteomes" id="UP000004699"/>
    </source>
</evidence>
<dbReference type="SUPFAM" id="SSF50022">
    <property type="entry name" value="ISP domain"/>
    <property type="match status" value="1"/>
</dbReference>
<dbReference type="RefSeq" id="WP_009019279.1">
    <property type="nucleotide sequence ID" value="NZ_DS999411.1"/>
</dbReference>
<evidence type="ECO:0000256" key="2">
    <source>
        <dbReference type="ARBA" id="ARBA00022723"/>
    </source>
</evidence>
<sequence length="102" mass="11530">MRFLPLDKLINLHDGYRRAFKIDQLEILLLQEAGKVWAVSSRCPHQEQSLIDAEIIDEQLLCPRHHFAFELANDGVQVDGLCASLKVFATAYEGNEIGILLP</sequence>
<gene>
    <name evidence="6" type="ORF">NOR51B_468</name>
</gene>
<evidence type="ECO:0000259" key="5">
    <source>
        <dbReference type="PROSITE" id="PS51296"/>
    </source>
</evidence>
<dbReference type="AlphaFoldDB" id="B8KRM5"/>
<dbReference type="InterPro" id="IPR017941">
    <property type="entry name" value="Rieske_2Fe-2S"/>
</dbReference>
<dbReference type="eggNOG" id="COG2146">
    <property type="taxonomic scope" value="Bacteria"/>
</dbReference>
<dbReference type="CDD" id="cd03467">
    <property type="entry name" value="Rieske"/>
    <property type="match status" value="1"/>
</dbReference>
<keyword evidence="2" id="KW-0479">Metal-binding</keyword>
<evidence type="ECO:0000313" key="6">
    <source>
        <dbReference type="EMBL" id="EED34531.1"/>
    </source>
</evidence>
<dbReference type="EMBL" id="DS999411">
    <property type="protein sequence ID" value="EED34531.1"/>
    <property type="molecule type" value="Genomic_DNA"/>
</dbReference>
<evidence type="ECO:0000256" key="3">
    <source>
        <dbReference type="ARBA" id="ARBA00023004"/>
    </source>
</evidence>
<dbReference type="STRING" id="565045.NOR51B_468"/>
<accession>B8KRM5</accession>
<dbReference type="Pfam" id="PF00355">
    <property type="entry name" value="Rieske"/>
    <property type="match status" value="1"/>
</dbReference>
<dbReference type="OrthoDB" id="9800167at2"/>
<dbReference type="InterPro" id="IPR036922">
    <property type="entry name" value="Rieske_2Fe-2S_sf"/>
</dbReference>
<evidence type="ECO:0000256" key="1">
    <source>
        <dbReference type="ARBA" id="ARBA00022714"/>
    </source>
</evidence>
<keyword evidence="1" id="KW-0001">2Fe-2S</keyword>
<keyword evidence="4" id="KW-0411">Iron-sulfur</keyword>
<evidence type="ECO:0000256" key="4">
    <source>
        <dbReference type="ARBA" id="ARBA00023014"/>
    </source>
</evidence>
<keyword evidence="7" id="KW-1185">Reference proteome</keyword>
<feature type="domain" description="Rieske" evidence="5">
    <location>
        <begin position="4"/>
        <end position="99"/>
    </location>
</feature>
<dbReference type="PROSITE" id="PS51296">
    <property type="entry name" value="RIESKE"/>
    <property type="match status" value="1"/>
</dbReference>
<name>B8KRM5_9GAMM</name>
<organism evidence="6 7">
    <name type="scientific">Luminiphilus syltensis NOR5-1B</name>
    <dbReference type="NCBI Taxonomy" id="565045"/>
    <lineage>
        <taxon>Bacteria</taxon>
        <taxon>Pseudomonadati</taxon>
        <taxon>Pseudomonadota</taxon>
        <taxon>Gammaproteobacteria</taxon>
        <taxon>Cellvibrionales</taxon>
        <taxon>Halieaceae</taxon>
        <taxon>Luminiphilus</taxon>
    </lineage>
</organism>
<protein>
    <submittedName>
        <fullName evidence="6">Putative rieske (2Fe-2S) domain protein</fullName>
    </submittedName>
</protein>
<dbReference type="GO" id="GO:0046872">
    <property type="term" value="F:metal ion binding"/>
    <property type="evidence" value="ECO:0007669"/>
    <property type="project" value="UniProtKB-KW"/>
</dbReference>
<dbReference type="GO" id="GO:0051537">
    <property type="term" value="F:2 iron, 2 sulfur cluster binding"/>
    <property type="evidence" value="ECO:0007669"/>
    <property type="project" value="UniProtKB-KW"/>
</dbReference>